<evidence type="ECO:0000313" key="3">
    <source>
        <dbReference type="Proteomes" id="UP001335648"/>
    </source>
</evidence>
<protein>
    <submittedName>
        <fullName evidence="2">Uncharacterized protein</fullName>
    </submittedName>
</protein>
<feature type="region of interest" description="Disordered" evidence="1">
    <location>
        <begin position="38"/>
        <end position="74"/>
    </location>
</feature>
<evidence type="ECO:0000313" key="2">
    <source>
        <dbReference type="EMBL" id="KAK5889840.1"/>
    </source>
</evidence>
<comment type="caution">
    <text evidence="2">The sequence shown here is derived from an EMBL/GenBank/DDBJ whole genome shotgun (WGS) entry which is preliminary data.</text>
</comment>
<gene>
    <name evidence="2" type="ORF">CesoFtcFv8_013420</name>
</gene>
<dbReference type="Proteomes" id="UP001335648">
    <property type="component" value="Unassembled WGS sequence"/>
</dbReference>
<dbReference type="EMBL" id="JAULUE010002056">
    <property type="protein sequence ID" value="KAK5889840.1"/>
    <property type="molecule type" value="Genomic_DNA"/>
</dbReference>
<organism evidence="2 3">
    <name type="scientific">Champsocephalus esox</name>
    <name type="common">pike icefish</name>
    <dbReference type="NCBI Taxonomy" id="159716"/>
    <lineage>
        <taxon>Eukaryota</taxon>
        <taxon>Metazoa</taxon>
        <taxon>Chordata</taxon>
        <taxon>Craniata</taxon>
        <taxon>Vertebrata</taxon>
        <taxon>Euteleostomi</taxon>
        <taxon>Actinopterygii</taxon>
        <taxon>Neopterygii</taxon>
        <taxon>Teleostei</taxon>
        <taxon>Neoteleostei</taxon>
        <taxon>Acanthomorphata</taxon>
        <taxon>Eupercaria</taxon>
        <taxon>Perciformes</taxon>
        <taxon>Notothenioidei</taxon>
        <taxon>Channichthyidae</taxon>
        <taxon>Champsocephalus</taxon>
    </lineage>
</organism>
<feature type="compositionally biased region" description="Polar residues" evidence="1">
    <location>
        <begin position="54"/>
        <end position="74"/>
    </location>
</feature>
<sequence>MHSNANSPPVRNAHLPLNALLLPHPPYSIYSGVGGGLEGDARRRPLSPHRPHNTPLSPAYPSSTPRSQTNPTSFYTATVPSPPASWPLYYVHFSGLHLPYVHIAPCHRTFYSQRHATRHPLLCTSSLRHFCPHFIYTLLLLPYLPLHC</sequence>
<accession>A0AAN8BQV3</accession>
<proteinExistence type="predicted"/>
<evidence type="ECO:0000256" key="1">
    <source>
        <dbReference type="SAM" id="MobiDB-lite"/>
    </source>
</evidence>
<dbReference type="AlphaFoldDB" id="A0AAN8BQV3"/>
<keyword evidence="3" id="KW-1185">Reference proteome</keyword>
<name>A0AAN8BQV3_9TELE</name>
<reference evidence="2 3" key="1">
    <citation type="journal article" date="2023" name="Mol. Biol. Evol.">
        <title>Genomics of Secondarily Temperate Adaptation in the Only Non-Antarctic Icefish.</title>
        <authorList>
            <person name="Rivera-Colon A.G."/>
            <person name="Rayamajhi N."/>
            <person name="Minhas B.F."/>
            <person name="Madrigal G."/>
            <person name="Bilyk K.T."/>
            <person name="Yoon V."/>
            <person name="Hune M."/>
            <person name="Gregory S."/>
            <person name="Cheng C.H.C."/>
            <person name="Catchen J.M."/>
        </authorList>
    </citation>
    <scope>NUCLEOTIDE SEQUENCE [LARGE SCALE GENOMIC DNA]</scope>
    <source>
        <strain evidence="2">JC2023a</strain>
    </source>
</reference>